<keyword evidence="6" id="KW-0378">Hydrolase</keyword>
<keyword evidence="7" id="KW-0788">Thiol protease</keyword>
<dbReference type="Pfam" id="PF00443">
    <property type="entry name" value="UCH"/>
    <property type="match status" value="1"/>
</dbReference>
<dbReference type="InterPro" id="IPR038765">
    <property type="entry name" value="Papain-like_cys_pep_sf"/>
</dbReference>
<keyword evidence="11" id="KW-1185">Reference proteome</keyword>
<dbReference type="PROSITE" id="PS50235">
    <property type="entry name" value="USP_3"/>
    <property type="match status" value="1"/>
</dbReference>
<evidence type="ECO:0000259" key="9">
    <source>
        <dbReference type="PROSITE" id="PS50235"/>
    </source>
</evidence>
<dbReference type="Proteomes" id="UP001160148">
    <property type="component" value="Unassembled WGS sequence"/>
</dbReference>
<evidence type="ECO:0000313" key="11">
    <source>
        <dbReference type="Proteomes" id="UP001160148"/>
    </source>
</evidence>
<feature type="domain" description="USP" evidence="9">
    <location>
        <begin position="582"/>
        <end position="950"/>
    </location>
</feature>
<dbReference type="PROSITE" id="PS00973">
    <property type="entry name" value="USP_2"/>
    <property type="match status" value="1"/>
</dbReference>
<dbReference type="Gene3D" id="3.90.70.10">
    <property type="entry name" value="Cysteine proteinases"/>
    <property type="match status" value="1"/>
</dbReference>
<dbReference type="PANTHER" id="PTHR24006">
    <property type="entry name" value="UBIQUITIN CARBOXYL-TERMINAL HYDROLASE"/>
    <property type="match status" value="1"/>
</dbReference>
<accession>A0AAV0XRL4</accession>
<gene>
    <name evidence="10" type="ORF">MEUPH1_LOCUS24868</name>
</gene>
<organism evidence="10 11">
    <name type="scientific">Macrosiphum euphorbiae</name>
    <name type="common">potato aphid</name>
    <dbReference type="NCBI Taxonomy" id="13131"/>
    <lineage>
        <taxon>Eukaryota</taxon>
        <taxon>Metazoa</taxon>
        <taxon>Ecdysozoa</taxon>
        <taxon>Arthropoda</taxon>
        <taxon>Hexapoda</taxon>
        <taxon>Insecta</taxon>
        <taxon>Pterygota</taxon>
        <taxon>Neoptera</taxon>
        <taxon>Paraneoptera</taxon>
        <taxon>Hemiptera</taxon>
        <taxon>Sternorrhyncha</taxon>
        <taxon>Aphidomorpha</taxon>
        <taxon>Aphidoidea</taxon>
        <taxon>Aphididae</taxon>
        <taxon>Macrosiphini</taxon>
        <taxon>Macrosiphum</taxon>
    </lineage>
</organism>
<evidence type="ECO:0000256" key="5">
    <source>
        <dbReference type="ARBA" id="ARBA00022786"/>
    </source>
</evidence>
<dbReference type="GO" id="GO:0005829">
    <property type="term" value="C:cytosol"/>
    <property type="evidence" value="ECO:0007669"/>
    <property type="project" value="TreeGrafter"/>
</dbReference>
<dbReference type="PANTHER" id="PTHR24006:SF687">
    <property type="entry name" value="UBIQUITIN CARBOXYL-TERMINAL HYDROLASE 10"/>
    <property type="match status" value="1"/>
</dbReference>
<evidence type="ECO:0000256" key="1">
    <source>
        <dbReference type="ARBA" id="ARBA00000707"/>
    </source>
</evidence>
<keyword evidence="4" id="KW-0645">Protease</keyword>
<feature type="compositionally biased region" description="Polar residues" evidence="8">
    <location>
        <begin position="652"/>
        <end position="669"/>
    </location>
</feature>
<evidence type="ECO:0000256" key="6">
    <source>
        <dbReference type="ARBA" id="ARBA00022801"/>
    </source>
</evidence>
<sequence>MSHPVFRANISSRNVPSADLLVVAVAVEDTAATTTNAATMDNSATQEFEFLDFTDINDMERGRLLHMLYSARNESWVSGEDGFKHPDFPWTFCGTQPQATPPGLMNEVGNITHISDWNTAADEYDCGYPTVNGDVKPENPVMINGENVVPGSPPPVYQMVPNPPVYMGNVPPPVHGYVPSQMSPYQQPMYPGPEPPMDPNLRRPNIFRNPKGIPPPPNVKRNNDIAFRHPDNMEMVNYQSPPTYIAVPPPHYYYSPQNSPLYLPPHHGHPTYPMYTHPHPTLNNPYQQPGPMYHSPPAGQVPQQPLLVESCKPNVNPIPPVHNIYPQLPEKDNETPVEPEIMSIPQDKEVELQVQPECVEVIEIIPDVTRDERLVIASEVPIVVETIPLVGSCEKIKEPLPNKTKKKKEPAPNIPSDVVQEIQKTEKEETKTEDITPVVEFKEETPLNQEQASSSSIPQVVIPEVKDTEPVKPVFKTWAGLFTGCASTSNDKVFTIHGSSQPTTNKNTKSIIIPSRTLPDNTVRTSVFVTNNNQKQTLPVKPRPSSSNSISSIDDNTLNLQRLGEFLSVYNLNHKTAYLQPRGLTNRNTRCYINATLQALLTCAPFFNLMRSVQFKLKNRNNRGSQKSQTPILESMVQFIGEFQKLSIKNGRTTQQQRQATSVATQETPDTGPAFEPSYVYKILPAFEEGRQEDAEEFMSYLLNGINDEIIELIKMSKSNISNGETQAKVDGIDNNNEWKEVNGKRKRVTRRTVMEKTPLSEIFRGQLRIRTVKTGENEPTENIEPFFTLKLDIEKAKSVREALDMLVNKVTIKGLTCPKTNRELAAYQQVTIDELPYVLLLHLKCFEYKQQKLTKIVKNVEFSVDLKIEPRLLSKNYKISSKTRQYKLFAVVYHDGKEANKGHYFADVFYVALGRWIRFDDANVRFVTDKEVCQPKPPCMPYLLYYRRNDTIAALSAFDNKGR</sequence>
<evidence type="ECO:0000256" key="7">
    <source>
        <dbReference type="ARBA" id="ARBA00022807"/>
    </source>
</evidence>
<evidence type="ECO:0000313" key="10">
    <source>
        <dbReference type="EMBL" id="CAI6370786.1"/>
    </source>
</evidence>
<dbReference type="InterPro" id="IPR050164">
    <property type="entry name" value="Peptidase_C19"/>
</dbReference>
<comment type="similarity">
    <text evidence="2">Belongs to the peptidase C19 family. USP10 subfamily.</text>
</comment>
<protein>
    <recommendedName>
        <fullName evidence="3">ubiquitinyl hydrolase 1</fullName>
        <ecNumber evidence="3">3.4.19.12</ecNumber>
    </recommendedName>
</protein>
<dbReference type="GO" id="GO:0030330">
    <property type="term" value="P:DNA damage response, signal transduction by p53 class mediator"/>
    <property type="evidence" value="ECO:0007669"/>
    <property type="project" value="TreeGrafter"/>
</dbReference>
<reference evidence="10 11" key="1">
    <citation type="submission" date="2023-01" db="EMBL/GenBank/DDBJ databases">
        <authorList>
            <person name="Whitehead M."/>
        </authorList>
    </citation>
    <scope>NUCLEOTIDE SEQUENCE [LARGE SCALE GENOMIC DNA]</scope>
</reference>
<dbReference type="AlphaFoldDB" id="A0AAV0XRL4"/>
<name>A0AAV0XRL4_9HEMI</name>
<dbReference type="GO" id="GO:0005634">
    <property type="term" value="C:nucleus"/>
    <property type="evidence" value="ECO:0007669"/>
    <property type="project" value="TreeGrafter"/>
</dbReference>
<dbReference type="GO" id="GO:0010506">
    <property type="term" value="P:regulation of autophagy"/>
    <property type="evidence" value="ECO:0007669"/>
    <property type="project" value="TreeGrafter"/>
</dbReference>
<evidence type="ECO:0000256" key="3">
    <source>
        <dbReference type="ARBA" id="ARBA00012759"/>
    </source>
</evidence>
<dbReference type="SUPFAM" id="SSF54001">
    <property type="entry name" value="Cysteine proteinases"/>
    <property type="match status" value="1"/>
</dbReference>
<comment type="caution">
    <text evidence="10">The sequence shown here is derived from an EMBL/GenBank/DDBJ whole genome shotgun (WGS) entry which is preliminary data.</text>
</comment>
<evidence type="ECO:0000256" key="8">
    <source>
        <dbReference type="SAM" id="MobiDB-lite"/>
    </source>
</evidence>
<keyword evidence="5" id="KW-0833">Ubl conjugation pathway</keyword>
<dbReference type="CDD" id="cd02257">
    <property type="entry name" value="Peptidase_C19"/>
    <property type="match status" value="1"/>
</dbReference>
<dbReference type="EMBL" id="CARXXK010000560">
    <property type="protein sequence ID" value="CAI6370786.1"/>
    <property type="molecule type" value="Genomic_DNA"/>
</dbReference>
<evidence type="ECO:0000256" key="2">
    <source>
        <dbReference type="ARBA" id="ARBA00005427"/>
    </source>
</evidence>
<dbReference type="FunFam" id="3.90.70.10:FF:000092">
    <property type="entry name" value="Ubiquitin carboxyl-terminal hydrolase"/>
    <property type="match status" value="1"/>
</dbReference>
<comment type="catalytic activity">
    <reaction evidence="1">
        <text>Thiol-dependent hydrolysis of ester, thioester, amide, peptide and isopeptide bonds formed by the C-terminal Gly of ubiquitin (a 76-residue protein attached to proteins as an intracellular targeting signal).</text>
        <dbReference type="EC" id="3.4.19.12"/>
    </reaction>
</comment>
<dbReference type="GO" id="GO:0016579">
    <property type="term" value="P:protein deubiquitination"/>
    <property type="evidence" value="ECO:0007669"/>
    <property type="project" value="InterPro"/>
</dbReference>
<feature type="region of interest" description="Disordered" evidence="8">
    <location>
        <begin position="652"/>
        <end position="671"/>
    </location>
</feature>
<proteinExistence type="inferred from homology"/>
<dbReference type="InterPro" id="IPR028889">
    <property type="entry name" value="USP"/>
</dbReference>
<dbReference type="GO" id="GO:0006508">
    <property type="term" value="P:proteolysis"/>
    <property type="evidence" value="ECO:0007669"/>
    <property type="project" value="UniProtKB-KW"/>
</dbReference>
<dbReference type="GO" id="GO:0004843">
    <property type="term" value="F:cysteine-type deubiquitinase activity"/>
    <property type="evidence" value="ECO:0007669"/>
    <property type="project" value="UniProtKB-EC"/>
</dbReference>
<dbReference type="InterPro" id="IPR018200">
    <property type="entry name" value="USP_CS"/>
</dbReference>
<evidence type="ECO:0000256" key="4">
    <source>
        <dbReference type="ARBA" id="ARBA00022670"/>
    </source>
</evidence>
<dbReference type="EC" id="3.4.19.12" evidence="3"/>
<dbReference type="InterPro" id="IPR001394">
    <property type="entry name" value="Peptidase_C19_UCH"/>
</dbReference>